<keyword evidence="3" id="KW-1185">Reference proteome</keyword>
<proteinExistence type="predicted"/>
<sequence>MGLPRERNELGQFTSTRRHAPGTVAPAGTQDSVEDDRRQEDPPVQLAGSAIAENDGSLNGSSSTSPLRKDPPVLPPTINTGLENDPKISFSSSSGWMSPIGSSIGFRKYSESLDHPELEKIVGDAVSRAMNSLVSTLGLNGGREHSATQPRAERQNLPRIRSVSADGDYQQVRLETGRKSGANRRQRDENLGADEATDYYDSELSDSDAELPPLAPRLTRKKVMSAPASTKIAAPAAPIPYAINEDVDITDADKVSKAWKSSGQFPKIDPFLGDTDPRGIRQFYSLVTTTKSYRFANAAEQYFFVYRCLDGKPSRLVDKHMKHYHISQTFSGLLKEM</sequence>
<protein>
    <submittedName>
        <fullName evidence="2">Uncharacterized protein</fullName>
    </submittedName>
</protein>
<feature type="compositionally biased region" description="Acidic residues" evidence="1">
    <location>
        <begin position="191"/>
        <end position="209"/>
    </location>
</feature>
<gene>
    <name evidence="2" type="ORF">FOL47_001579</name>
</gene>
<feature type="region of interest" description="Disordered" evidence="1">
    <location>
        <begin position="137"/>
        <end position="212"/>
    </location>
</feature>
<dbReference type="EMBL" id="JAAPAO010001388">
    <property type="protein sequence ID" value="KAF4649922.1"/>
    <property type="molecule type" value="Genomic_DNA"/>
</dbReference>
<organism evidence="2 3">
    <name type="scientific">Perkinsus chesapeaki</name>
    <name type="common">Clam parasite</name>
    <name type="synonym">Perkinsus andrewsi</name>
    <dbReference type="NCBI Taxonomy" id="330153"/>
    <lineage>
        <taxon>Eukaryota</taxon>
        <taxon>Sar</taxon>
        <taxon>Alveolata</taxon>
        <taxon>Perkinsozoa</taxon>
        <taxon>Perkinsea</taxon>
        <taxon>Perkinsida</taxon>
        <taxon>Perkinsidae</taxon>
        <taxon>Perkinsus</taxon>
    </lineage>
</organism>
<dbReference type="AlphaFoldDB" id="A0A7J6KSS6"/>
<feature type="region of interest" description="Disordered" evidence="1">
    <location>
        <begin position="1"/>
        <end position="95"/>
    </location>
</feature>
<dbReference type="Proteomes" id="UP000591131">
    <property type="component" value="Unassembled WGS sequence"/>
</dbReference>
<reference evidence="2 3" key="1">
    <citation type="submission" date="2020-04" db="EMBL/GenBank/DDBJ databases">
        <title>Perkinsus chesapeaki whole genome sequence.</title>
        <authorList>
            <person name="Bogema D.R."/>
        </authorList>
    </citation>
    <scope>NUCLEOTIDE SEQUENCE [LARGE SCALE GENOMIC DNA]</scope>
    <source>
        <strain evidence="2">ATCC PRA-425</strain>
    </source>
</reference>
<feature type="compositionally biased region" description="Polar residues" evidence="1">
    <location>
        <begin position="56"/>
        <end position="66"/>
    </location>
</feature>
<evidence type="ECO:0000313" key="2">
    <source>
        <dbReference type="EMBL" id="KAF4649922.1"/>
    </source>
</evidence>
<name>A0A7J6KSS6_PERCH</name>
<feature type="compositionally biased region" description="Basic and acidic residues" evidence="1">
    <location>
        <begin position="142"/>
        <end position="156"/>
    </location>
</feature>
<evidence type="ECO:0000256" key="1">
    <source>
        <dbReference type="SAM" id="MobiDB-lite"/>
    </source>
</evidence>
<evidence type="ECO:0000313" key="3">
    <source>
        <dbReference type="Proteomes" id="UP000591131"/>
    </source>
</evidence>
<dbReference type="OrthoDB" id="10556556at2759"/>
<accession>A0A7J6KSS6</accession>
<comment type="caution">
    <text evidence="2">The sequence shown here is derived from an EMBL/GenBank/DDBJ whole genome shotgun (WGS) entry which is preliminary data.</text>
</comment>